<evidence type="ECO:0000313" key="12">
    <source>
        <dbReference type="Proteomes" id="UP000662747"/>
    </source>
</evidence>
<name>A0ABX7PAM2_9BACT</name>
<dbReference type="InterPro" id="IPR050250">
    <property type="entry name" value="Macrolide_Exporter_MacB"/>
</dbReference>
<evidence type="ECO:0000256" key="2">
    <source>
        <dbReference type="ARBA" id="ARBA00022475"/>
    </source>
</evidence>
<feature type="transmembrane region" description="Helical" evidence="8">
    <location>
        <begin position="348"/>
        <end position="375"/>
    </location>
</feature>
<gene>
    <name evidence="11" type="ORF">JY651_22235</name>
</gene>
<keyword evidence="12" id="KW-1185">Reference proteome</keyword>
<reference evidence="11 12" key="1">
    <citation type="submission" date="2021-02" db="EMBL/GenBank/DDBJ databases">
        <title>De Novo genome assembly of isolated myxobacteria.</title>
        <authorList>
            <person name="Stevens D.C."/>
        </authorList>
    </citation>
    <scope>NUCLEOTIDE SEQUENCE [LARGE SCALE GENOMIC DNA]</scope>
    <source>
        <strain evidence="12">SCPEA02</strain>
    </source>
</reference>
<proteinExistence type="inferred from homology"/>
<feature type="compositionally biased region" description="Polar residues" evidence="7">
    <location>
        <begin position="560"/>
        <end position="569"/>
    </location>
</feature>
<dbReference type="RefSeq" id="WP_206728983.1">
    <property type="nucleotide sequence ID" value="NZ_CP071090.1"/>
</dbReference>
<keyword evidence="3 8" id="KW-0812">Transmembrane</keyword>
<evidence type="ECO:0000256" key="6">
    <source>
        <dbReference type="ARBA" id="ARBA00038076"/>
    </source>
</evidence>
<evidence type="ECO:0000259" key="10">
    <source>
        <dbReference type="Pfam" id="PF12704"/>
    </source>
</evidence>
<accession>A0ABX7PAM2</accession>
<feature type="transmembrane region" description="Helical" evidence="8">
    <location>
        <begin position="26"/>
        <end position="52"/>
    </location>
</feature>
<protein>
    <submittedName>
        <fullName evidence="11">ABC transporter permease</fullName>
    </submittedName>
</protein>
<dbReference type="PANTHER" id="PTHR30572">
    <property type="entry name" value="MEMBRANE COMPONENT OF TRANSPORTER-RELATED"/>
    <property type="match status" value="1"/>
</dbReference>
<evidence type="ECO:0000256" key="3">
    <source>
        <dbReference type="ARBA" id="ARBA00022692"/>
    </source>
</evidence>
<dbReference type="InterPro" id="IPR025857">
    <property type="entry name" value="MacB_PCD"/>
</dbReference>
<feature type="domain" description="ABC3 transporter permease C-terminal" evidence="9">
    <location>
        <begin position="299"/>
        <end position="409"/>
    </location>
</feature>
<dbReference type="PANTHER" id="PTHR30572:SF4">
    <property type="entry name" value="ABC TRANSPORTER PERMEASE YTRF"/>
    <property type="match status" value="1"/>
</dbReference>
<evidence type="ECO:0000256" key="1">
    <source>
        <dbReference type="ARBA" id="ARBA00004651"/>
    </source>
</evidence>
<keyword evidence="5 8" id="KW-0472">Membrane</keyword>
<sequence>MAAPALSAVGQDLRYAMRGLRRAPGFTLVAVVVLALGIGANVSLFSVLHGVLLRPLPFPEPERLVVVQQAKPGELGGVSYPNLLDWRAGSTTAFERLAVYLSTQFTLSGDGDAARVTGVITSADLFPLLGTPPALGRTFHPEEDQLGGSPEGIRPVVLSHAFWQRRFPGTGHGDPGVLGRVVRLDDVPFTVVGVMPEGFTFPLQREPVDLWVSVAVDAEPSVYGGTIPKSRGYMRYEAAIARLKPGVSVEAAQAQMSALAVSLDEAHPDSGSYTGVRVVPGLERVVGNVRPVLLLLFGAVACVLLIGCVNVANLLLARATVRRREVAVRLALGASRARVVQLLLTESLLLSFLGGALGLLLAVWGVDLLLAFAPADVPRLDEVRVDAVAVGFTLLLSLGTALGCGLVPALGNSEPGLREALKDAARGTTGGRSASRLRGVLVVGQTALALVLLVGAALLMNSLVRLTRVDPGFDSHGLLAVNLDLPASRYPMRSAQVTEFYARLVERLSGTPGISAVSTAEGLPLAGWTTAPAWRWKAWTCRPLGTRRSFASWAWTTSGPWASPTSPGATSRRAMTGRRPRWWW</sequence>
<comment type="subcellular location">
    <subcellularLocation>
        <location evidence="1">Cell membrane</location>
        <topology evidence="1">Multi-pass membrane protein</topology>
    </subcellularLocation>
</comment>
<evidence type="ECO:0000256" key="7">
    <source>
        <dbReference type="SAM" id="MobiDB-lite"/>
    </source>
</evidence>
<evidence type="ECO:0000256" key="4">
    <source>
        <dbReference type="ARBA" id="ARBA00022989"/>
    </source>
</evidence>
<dbReference type="EMBL" id="CP071090">
    <property type="protein sequence ID" value="QSQ27462.1"/>
    <property type="molecule type" value="Genomic_DNA"/>
</dbReference>
<keyword evidence="4 8" id="KW-1133">Transmembrane helix</keyword>
<evidence type="ECO:0000313" key="11">
    <source>
        <dbReference type="EMBL" id="QSQ27462.1"/>
    </source>
</evidence>
<evidence type="ECO:0000256" key="8">
    <source>
        <dbReference type="SAM" id="Phobius"/>
    </source>
</evidence>
<feature type="domain" description="MacB-like periplasmic core" evidence="10">
    <location>
        <begin position="27"/>
        <end position="258"/>
    </location>
</feature>
<feature type="region of interest" description="Disordered" evidence="7">
    <location>
        <begin position="560"/>
        <end position="584"/>
    </location>
</feature>
<dbReference type="InterPro" id="IPR003838">
    <property type="entry name" value="ABC3_permease_C"/>
</dbReference>
<dbReference type="Pfam" id="PF02687">
    <property type="entry name" value="FtsX"/>
    <property type="match status" value="1"/>
</dbReference>
<feature type="transmembrane region" description="Helical" evidence="8">
    <location>
        <begin position="387"/>
        <end position="410"/>
    </location>
</feature>
<keyword evidence="2" id="KW-1003">Cell membrane</keyword>
<feature type="compositionally biased region" description="Basic residues" evidence="7">
    <location>
        <begin position="575"/>
        <end position="584"/>
    </location>
</feature>
<dbReference type="Proteomes" id="UP000662747">
    <property type="component" value="Chromosome"/>
</dbReference>
<organism evidence="11 12">
    <name type="scientific">Pyxidicoccus parkwayensis</name>
    <dbReference type="NCBI Taxonomy" id="2813578"/>
    <lineage>
        <taxon>Bacteria</taxon>
        <taxon>Pseudomonadati</taxon>
        <taxon>Myxococcota</taxon>
        <taxon>Myxococcia</taxon>
        <taxon>Myxococcales</taxon>
        <taxon>Cystobacterineae</taxon>
        <taxon>Myxococcaceae</taxon>
        <taxon>Pyxidicoccus</taxon>
    </lineage>
</organism>
<comment type="similarity">
    <text evidence="6">Belongs to the ABC-4 integral membrane protein family.</text>
</comment>
<dbReference type="Pfam" id="PF12704">
    <property type="entry name" value="MacB_PCD"/>
    <property type="match status" value="1"/>
</dbReference>
<feature type="transmembrane region" description="Helical" evidence="8">
    <location>
        <begin position="440"/>
        <end position="460"/>
    </location>
</feature>
<evidence type="ECO:0000256" key="5">
    <source>
        <dbReference type="ARBA" id="ARBA00023136"/>
    </source>
</evidence>
<evidence type="ECO:0000259" key="9">
    <source>
        <dbReference type="Pfam" id="PF02687"/>
    </source>
</evidence>
<feature type="transmembrane region" description="Helical" evidence="8">
    <location>
        <begin position="292"/>
        <end position="316"/>
    </location>
</feature>